<sequence>MSGIFSNPHPVSYFSSTHAKQLSDFSKKHPILTKIVTIIVKIFKLLIGLIIRPLGIYWLCQSVCSLALFPRSSMLYSVLKTCFKKYRLEQEIQDYFVKNLDPSFKDPAVSESKRITIQQDHLTIDTLAIHFSTARPKRWLLISLGSGDFLEDMIGLKDSLFLSWKELAKLLGANILIYNYPGVKSSTGKLNLENLATAHNLCAKYLQDKIQGPGANEIITYGYSLGGVVQSAALQKNPFINSETSWVAVKDRAPHSLPAAANSFFGPIGKLIAVLARWKMDAEKNSRELPCPEILVYSADRFRPSEVGDDIALLPEFTLAHAIKRTPFARSKKFIGEVNLLHSSPLKHPTIQKLAEAILESLSTKN</sequence>
<dbReference type="AlphaFoldDB" id="A0A0F7X3G7"/>
<accession>A0A0F7X3G7</accession>
<proteinExistence type="predicted"/>
<name>A0A0F7X3G7_CHLPN</name>
<dbReference type="InterPro" id="IPR050037">
    <property type="entry name" value="CPn0927-like928-like"/>
</dbReference>
<dbReference type="SUPFAM" id="SSF53474">
    <property type="entry name" value="alpha/beta-Hydrolases"/>
    <property type="match status" value="1"/>
</dbReference>
<reference evidence="1" key="1">
    <citation type="submission" date="2015-05" db="EMBL/GenBank/DDBJ databases">
        <authorList>
            <person name="Rattei Thomas"/>
        </authorList>
    </citation>
    <scope>NUCLEOTIDE SEQUENCE</scope>
    <source>
        <strain evidence="1">DC9</strain>
    </source>
</reference>
<evidence type="ECO:0000313" key="1">
    <source>
        <dbReference type="EMBL" id="CRI43062.1"/>
    </source>
</evidence>
<dbReference type="Gene3D" id="3.40.50.1820">
    <property type="entry name" value="alpha/beta hydrolase"/>
    <property type="match status" value="1"/>
</dbReference>
<protein>
    <recommendedName>
        <fullName evidence="2">CHLPS 43 kDa protein</fullName>
    </recommendedName>
</protein>
<organism evidence="1">
    <name type="scientific">Chlamydia pneumoniae</name>
    <name type="common">Chlamydophila pneumoniae</name>
    <dbReference type="NCBI Taxonomy" id="83558"/>
    <lineage>
        <taxon>Bacteria</taxon>
        <taxon>Pseudomonadati</taxon>
        <taxon>Chlamydiota</taxon>
        <taxon>Chlamydiia</taxon>
        <taxon>Chlamydiales</taxon>
        <taxon>Chlamydiaceae</taxon>
        <taxon>Chlamydia/Chlamydophila group</taxon>
        <taxon>Chlamydia</taxon>
    </lineage>
</organism>
<dbReference type="InterPro" id="IPR008536">
    <property type="entry name" value="DUF818"/>
</dbReference>
<dbReference type="InterPro" id="IPR029058">
    <property type="entry name" value="AB_hydrolase_fold"/>
</dbReference>
<dbReference type="NCBIfam" id="NF042907">
    <property type="entry name" value="CPn0927_CPn0928"/>
    <property type="match status" value="1"/>
</dbReference>
<gene>
    <name evidence="1" type="ORF">BN1224_DC9_CC_00630</name>
</gene>
<dbReference type="Pfam" id="PF05677">
    <property type="entry name" value="DUF818"/>
    <property type="match status" value="1"/>
</dbReference>
<dbReference type="EMBL" id="LN847058">
    <property type="protein sequence ID" value="CRI43062.1"/>
    <property type="molecule type" value="Genomic_DNA"/>
</dbReference>
<evidence type="ECO:0008006" key="2">
    <source>
        <dbReference type="Google" id="ProtNLM"/>
    </source>
</evidence>